<dbReference type="PANTHER" id="PTHR30251">
    <property type="entry name" value="PILUS ASSEMBLY CHAPERONE"/>
    <property type="match status" value="1"/>
</dbReference>
<comment type="subcellular location">
    <subcellularLocation>
        <location evidence="1">Periplasm</location>
    </subcellularLocation>
</comment>
<dbReference type="InterPro" id="IPR050643">
    <property type="entry name" value="Periplasmic_pilus_chap"/>
</dbReference>
<evidence type="ECO:0008006" key="12">
    <source>
        <dbReference type="Google" id="ProtNLM"/>
    </source>
</evidence>
<dbReference type="SUPFAM" id="SSF49354">
    <property type="entry name" value="PapD-like"/>
    <property type="match status" value="1"/>
</dbReference>
<feature type="domain" description="Pili assembly chaperone N-terminal" evidence="8">
    <location>
        <begin position="11"/>
        <end position="127"/>
    </location>
</feature>
<keyword evidence="3" id="KW-1029">Fimbrium biogenesis</keyword>
<name>A0A1W6B7V8_9GAMM</name>
<proteinExistence type="inferred from homology"/>
<evidence type="ECO:0000313" key="10">
    <source>
        <dbReference type="EMBL" id="ARJ43172.1"/>
    </source>
</evidence>
<accession>A0A1W6B7V8</accession>
<keyword evidence="11" id="KW-1185">Reference proteome</keyword>
<evidence type="ECO:0000259" key="8">
    <source>
        <dbReference type="Pfam" id="PF00345"/>
    </source>
</evidence>
<dbReference type="Proteomes" id="UP000192900">
    <property type="component" value="Chromosome"/>
</dbReference>
<keyword evidence="5" id="KW-0574">Periplasm</keyword>
<reference evidence="10 11" key="1">
    <citation type="submission" date="2017-02" db="EMBL/GenBank/DDBJ databases">
        <title>Complete genome sequence of the drought resistance-promoting endophyte Pantoea alhagi LTYR-11Z.</title>
        <authorList>
            <person name="Zhang L."/>
        </authorList>
    </citation>
    <scope>NUCLEOTIDE SEQUENCE [LARGE SCALE GENOMIC DNA]</scope>
    <source>
        <strain evidence="10 11">LTYR-11Z</strain>
    </source>
</reference>
<evidence type="ECO:0000256" key="4">
    <source>
        <dbReference type="ARBA" id="ARBA00022729"/>
    </source>
</evidence>
<evidence type="ECO:0000256" key="5">
    <source>
        <dbReference type="ARBA" id="ARBA00022764"/>
    </source>
</evidence>
<dbReference type="InterPro" id="IPR036316">
    <property type="entry name" value="Pili_assmbl_chap_C_dom_sf"/>
</dbReference>
<dbReference type="GO" id="GO:0071555">
    <property type="term" value="P:cell wall organization"/>
    <property type="evidence" value="ECO:0007669"/>
    <property type="project" value="InterPro"/>
</dbReference>
<dbReference type="InterPro" id="IPR016148">
    <property type="entry name" value="Pili_assmbl_chaperone_C"/>
</dbReference>
<dbReference type="KEGG" id="palh:B1H58_14800"/>
<dbReference type="AlphaFoldDB" id="A0A1W6B7V8"/>
<keyword evidence="6" id="KW-0143">Chaperone</keyword>
<dbReference type="PRINTS" id="PR00969">
    <property type="entry name" value="CHAPERONPILI"/>
</dbReference>
<gene>
    <name evidence="10" type="ORF">B1H58_14800</name>
</gene>
<comment type="similarity">
    <text evidence="2">Belongs to the periplasmic pilus chaperone family.</text>
</comment>
<evidence type="ECO:0000256" key="7">
    <source>
        <dbReference type="ARBA" id="ARBA00023319"/>
    </source>
</evidence>
<evidence type="ECO:0000256" key="3">
    <source>
        <dbReference type="ARBA" id="ARBA00022558"/>
    </source>
</evidence>
<dbReference type="SUPFAM" id="SSF49584">
    <property type="entry name" value="Periplasmic chaperone C-domain"/>
    <property type="match status" value="1"/>
</dbReference>
<evidence type="ECO:0000259" key="9">
    <source>
        <dbReference type="Pfam" id="PF02753"/>
    </source>
</evidence>
<organism evidence="10 11">
    <name type="scientific">Pantoea alhagi</name>
    <dbReference type="NCBI Taxonomy" id="1891675"/>
    <lineage>
        <taxon>Bacteria</taxon>
        <taxon>Pseudomonadati</taxon>
        <taxon>Pseudomonadota</taxon>
        <taxon>Gammaproteobacteria</taxon>
        <taxon>Enterobacterales</taxon>
        <taxon>Erwiniaceae</taxon>
        <taxon>Pantoea</taxon>
    </lineage>
</organism>
<sequence length="213" mass="23853">MLISGQAQASLILDQNRVVLSANEGGMGVVKVDNPTDRDYLIQSWITTDNNGVQEALFVQPPLVKIKAHQKVALHIEAIDPSLAEQPQEKLYRLNVKEIPKVEEKSGSQLILVMLTKVKVLYRPAAVSPEMGNQYKKLTWKKVAGKLEVYNPTPYYVTFSKVWEGNDTTHALDADMVSPHSRMLIKGYHGASDVNYRIINDYGDISKPVHVKL</sequence>
<dbReference type="PANTHER" id="PTHR30251:SF5">
    <property type="entry name" value="FIMBRIAL CHAPARONE PROTEIN"/>
    <property type="match status" value="1"/>
</dbReference>
<evidence type="ECO:0000313" key="11">
    <source>
        <dbReference type="Proteomes" id="UP000192900"/>
    </source>
</evidence>
<dbReference type="InterPro" id="IPR001829">
    <property type="entry name" value="Pili_assmbl_chaperone_bac"/>
</dbReference>
<keyword evidence="4" id="KW-0732">Signal</keyword>
<protein>
    <recommendedName>
        <fullName evidence="12">Molecular chaperone</fullName>
    </recommendedName>
</protein>
<dbReference type="InterPro" id="IPR013783">
    <property type="entry name" value="Ig-like_fold"/>
</dbReference>
<dbReference type="STRING" id="1891675.B1H58_14800"/>
<dbReference type="Gene3D" id="2.60.40.10">
    <property type="entry name" value="Immunoglobulins"/>
    <property type="match status" value="2"/>
</dbReference>
<dbReference type="GO" id="GO:0030288">
    <property type="term" value="C:outer membrane-bounded periplasmic space"/>
    <property type="evidence" value="ECO:0007669"/>
    <property type="project" value="InterPro"/>
</dbReference>
<dbReference type="InterPro" id="IPR016147">
    <property type="entry name" value="Pili_assmbl_chaperone_N"/>
</dbReference>
<dbReference type="Pfam" id="PF02753">
    <property type="entry name" value="PapD_C"/>
    <property type="match status" value="1"/>
</dbReference>
<evidence type="ECO:0000256" key="6">
    <source>
        <dbReference type="ARBA" id="ARBA00023186"/>
    </source>
</evidence>
<evidence type="ECO:0000256" key="2">
    <source>
        <dbReference type="ARBA" id="ARBA00007399"/>
    </source>
</evidence>
<dbReference type="EMBL" id="CP019706">
    <property type="protein sequence ID" value="ARJ43172.1"/>
    <property type="molecule type" value="Genomic_DNA"/>
</dbReference>
<evidence type="ECO:0000256" key="1">
    <source>
        <dbReference type="ARBA" id="ARBA00004418"/>
    </source>
</evidence>
<feature type="domain" description="Pili assembly chaperone C-terminal" evidence="9">
    <location>
        <begin position="149"/>
        <end position="206"/>
    </location>
</feature>
<keyword evidence="7" id="KW-0393">Immunoglobulin domain</keyword>
<dbReference type="InterPro" id="IPR008962">
    <property type="entry name" value="PapD-like_sf"/>
</dbReference>
<dbReference type="Pfam" id="PF00345">
    <property type="entry name" value="PapD_N"/>
    <property type="match status" value="1"/>
</dbReference>